<evidence type="ECO:0000313" key="1">
    <source>
        <dbReference type="EMBL" id="QBJ03646.1"/>
    </source>
</evidence>
<accession>A0A4Y5FF06</accession>
<sequence length="61" mass="6294">MADTAQKFDVYDDKGNKVADAQASPVVLSNLTAGTKYSGYQAAYAGSSAKVTIPDFTTATA</sequence>
<dbReference type="EMBL" id="MK504444">
    <property type="protein sequence ID" value="QBJ03646.1"/>
    <property type="molecule type" value="Genomic_DNA"/>
</dbReference>
<reference evidence="1 2" key="1">
    <citation type="submission" date="2019-02" db="EMBL/GenBank/DDBJ databases">
        <title>Isolation of virulent Lactobacillus brevis phages.</title>
        <authorList>
            <person name="Feyereisen M."/>
            <person name="Mahony J."/>
            <person name="O'Sullivan T."/>
            <person name="van Sinderen D."/>
        </authorList>
    </citation>
    <scope>NUCLEOTIDE SEQUENCE [LARGE SCALE GENOMIC DNA]</scope>
</reference>
<gene>
    <name evidence="1" type="ORF">UCC3521_0108</name>
</gene>
<name>A0A4Y5FF06_9CAUD</name>
<organism evidence="1 2">
    <name type="scientific">Lactobacillus phage 3-521</name>
    <dbReference type="NCBI Taxonomy" id="2510943"/>
    <lineage>
        <taxon>Viruses</taxon>
        <taxon>Duplodnaviria</taxon>
        <taxon>Heunggongvirae</taxon>
        <taxon>Uroviricota</taxon>
        <taxon>Caudoviricetes</taxon>
        <taxon>Herelleviridae</taxon>
        <taxon>Watanabevirus</taxon>
        <taxon>Watanabevirus wv3521</taxon>
    </lineage>
</organism>
<keyword evidence="2" id="KW-1185">Reference proteome</keyword>
<dbReference type="Proteomes" id="UP000309991">
    <property type="component" value="Segment"/>
</dbReference>
<proteinExistence type="predicted"/>
<protein>
    <submittedName>
        <fullName evidence="1">Uncharacterized protein</fullName>
    </submittedName>
</protein>
<evidence type="ECO:0000313" key="2">
    <source>
        <dbReference type="Proteomes" id="UP000309991"/>
    </source>
</evidence>